<dbReference type="EMBL" id="MN448297">
    <property type="protein sequence ID" value="QFG75070.1"/>
    <property type="molecule type" value="Genomic_DNA"/>
</dbReference>
<keyword evidence="1" id="KW-0812">Transmembrane</keyword>
<dbReference type="SUPFAM" id="SSF49899">
    <property type="entry name" value="Concanavalin A-like lectins/glucanases"/>
    <property type="match status" value="1"/>
</dbReference>
<evidence type="ECO:0000256" key="1">
    <source>
        <dbReference type="SAM" id="Phobius"/>
    </source>
</evidence>
<reference evidence="2" key="1">
    <citation type="journal article" date="2019" name="Philos. Trans. R. Soc. Lond., B, Biol. Sci.">
        <title>Targeted metagenomic recovery of four divergent viruses reveals shared and distinctive characteristics of giant viruses of marine eukaryotes.</title>
        <authorList>
            <person name="Needham D.M."/>
            <person name="Poirier C."/>
            <person name="Hehenberger E."/>
            <person name="Jimenez V."/>
            <person name="Swalwell J.E."/>
            <person name="Santoro A.E."/>
            <person name="Worden A.Z."/>
        </authorList>
    </citation>
    <scope>NUCLEOTIDE SEQUENCE</scope>
    <source>
        <strain evidence="2">OPacV-421</strain>
    </source>
</reference>
<dbReference type="Pfam" id="PF13385">
    <property type="entry name" value="Laminin_G_3"/>
    <property type="match status" value="1"/>
</dbReference>
<proteinExistence type="predicted"/>
<feature type="transmembrane region" description="Helical" evidence="1">
    <location>
        <begin position="115"/>
        <end position="134"/>
    </location>
</feature>
<dbReference type="InterPro" id="IPR013320">
    <property type="entry name" value="ConA-like_dom_sf"/>
</dbReference>
<keyword evidence="1" id="KW-0472">Membrane</keyword>
<feature type="transmembrane region" description="Helical" evidence="1">
    <location>
        <begin position="7"/>
        <end position="27"/>
    </location>
</feature>
<evidence type="ECO:0000313" key="2">
    <source>
        <dbReference type="EMBL" id="QFG75070.1"/>
    </source>
</evidence>
<name>A0A5J6VLY1_9VIRU</name>
<accession>A0A5J6VLY1</accession>
<feature type="transmembrane region" description="Helical" evidence="1">
    <location>
        <begin position="76"/>
        <end position="95"/>
    </location>
</feature>
<evidence type="ECO:0008006" key="3">
    <source>
        <dbReference type="Google" id="ProtNLM"/>
    </source>
</evidence>
<feature type="transmembrane region" description="Helical" evidence="1">
    <location>
        <begin position="33"/>
        <end position="55"/>
    </location>
</feature>
<protein>
    <recommendedName>
        <fullName evidence="3">LamG domain-containing protein</fullName>
    </recommendedName>
</protein>
<organism evidence="2">
    <name type="scientific">Megaviridae environmental sample</name>
    <dbReference type="NCBI Taxonomy" id="1737588"/>
    <lineage>
        <taxon>Viruses</taxon>
        <taxon>Varidnaviria</taxon>
        <taxon>Bamfordvirae</taxon>
        <taxon>Nucleocytoviricota</taxon>
        <taxon>Megaviricetes</taxon>
        <taxon>Imitervirales</taxon>
        <taxon>Mimiviridae</taxon>
        <taxon>environmental samples</taxon>
    </lineage>
</organism>
<keyword evidence="1" id="KW-1133">Transmembrane helix</keyword>
<feature type="transmembrane region" description="Helical" evidence="1">
    <location>
        <begin position="141"/>
        <end position="161"/>
    </location>
</feature>
<sequence>MFKETDTLVIIILVYAVIALSIIRFFHDFYISHQIFINLFSLVFFFILYMCFLFSTKRLEQFTDVNTTTLLFGFKLIGILLLFCSFCYVIQYLLFGGTFMNIENIFDIYSYFSNIHLNWTYILILFIVGVLVYVYGLKKVVTFLITNVLSILFILFLGYILYYVYIYIFYSYLLFLPSSTILVTKPTYINKQKKIGTIPYNKNPFNYSFSCWLYINPHPPSTGVSYSQYAEILNFRNNPVISYNNIKNTLKLTLKNNNKCKTILIDKIAVQKWINLIFNYVDGTIDIFIDGEIRYTDTFLISNTKTQEITIGQEKGIDGGICNVQYYKKPLTKNKIDDIYNYFKNNTPPI</sequence>
<dbReference type="Gene3D" id="2.60.120.200">
    <property type="match status" value="1"/>
</dbReference>